<reference evidence="2" key="1">
    <citation type="journal article" date="2023" name="G3 (Bethesda)">
        <title>Whole genome assemblies of Zophobas morio and Tenebrio molitor.</title>
        <authorList>
            <person name="Kaur S."/>
            <person name="Stinson S.A."/>
            <person name="diCenzo G.C."/>
        </authorList>
    </citation>
    <scope>NUCLEOTIDE SEQUENCE</scope>
    <source>
        <strain evidence="2">QUZm001</strain>
    </source>
</reference>
<gene>
    <name evidence="2" type="ORF">Zmor_021207</name>
</gene>
<feature type="compositionally biased region" description="Polar residues" evidence="1">
    <location>
        <begin position="163"/>
        <end position="178"/>
    </location>
</feature>
<feature type="region of interest" description="Disordered" evidence="1">
    <location>
        <begin position="151"/>
        <end position="182"/>
    </location>
</feature>
<evidence type="ECO:0000256" key="1">
    <source>
        <dbReference type="SAM" id="MobiDB-lite"/>
    </source>
</evidence>
<sequence>MVIFVENGQTGNWAKYSPKILKQNKFSALTPYRRGKGNQTSDNLEQCAAAKELVELSRKEYIQKEQEFKLKAMKEKHELEMQIMRDKAALELETFRDHKVLNKKYDNIKKRTTKKFADEKAYVGGTGRGSQQSIEATDVDVAVKEILGAKPMGHSSEFDGDSETTSFQSNSENGQTGNWAKYSPKILKQKKFSALTPYRRGKGNQTSDNLEQCAAAKELVELSRKEYIQKEQEFKLKAMKEKHELEMQIMRDKAALELEVIKQNTK</sequence>
<protein>
    <submittedName>
        <fullName evidence="2">Uncharacterized protein</fullName>
    </submittedName>
</protein>
<evidence type="ECO:0000313" key="2">
    <source>
        <dbReference type="EMBL" id="KAJ3649467.1"/>
    </source>
</evidence>
<organism evidence="2 3">
    <name type="scientific">Zophobas morio</name>
    <dbReference type="NCBI Taxonomy" id="2755281"/>
    <lineage>
        <taxon>Eukaryota</taxon>
        <taxon>Metazoa</taxon>
        <taxon>Ecdysozoa</taxon>
        <taxon>Arthropoda</taxon>
        <taxon>Hexapoda</taxon>
        <taxon>Insecta</taxon>
        <taxon>Pterygota</taxon>
        <taxon>Neoptera</taxon>
        <taxon>Endopterygota</taxon>
        <taxon>Coleoptera</taxon>
        <taxon>Polyphaga</taxon>
        <taxon>Cucujiformia</taxon>
        <taxon>Tenebrionidae</taxon>
        <taxon>Zophobas</taxon>
    </lineage>
</organism>
<dbReference type="Proteomes" id="UP001168821">
    <property type="component" value="Unassembled WGS sequence"/>
</dbReference>
<dbReference type="EMBL" id="JALNTZ010000006">
    <property type="protein sequence ID" value="KAJ3649467.1"/>
    <property type="molecule type" value="Genomic_DNA"/>
</dbReference>
<name>A0AA38I7U1_9CUCU</name>
<accession>A0AA38I7U1</accession>
<keyword evidence="3" id="KW-1185">Reference proteome</keyword>
<comment type="caution">
    <text evidence="2">The sequence shown here is derived from an EMBL/GenBank/DDBJ whole genome shotgun (WGS) entry which is preliminary data.</text>
</comment>
<dbReference type="AlphaFoldDB" id="A0AA38I7U1"/>
<evidence type="ECO:0000313" key="3">
    <source>
        <dbReference type="Proteomes" id="UP001168821"/>
    </source>
</evidence>
<proteinExistence type="predicted"/>